<feature type="domain" description="TOG" evidence="5">
    <location>
        <begin position="1398"/>
        <end position="1633"/>
    </location>
</feature>
<dbReference type="GO" id="GO:0019887">
    <property type="term" value="F:protein kinase regulator activity"/>
    <property type="evidence" value="ECO:0007669"/>
    <property type="project" value="TreeGrafter"/>
</dbReference>
<dbReference type="SUPFAM" id="SSF48371">
    <property type="entry name" value="ARM repeat"/>
    <property type="match status" value="3"/>
</dbReference>
<dbReference type="InterPro" id="IPR016024">
    <property type="entry name" value="ARM-type_fold"/>
</dbReference>
<proteinExistence type="inferred from homology"/>
<dbReference type="InterPro" id="IPR022716">
    <property type="entry name" value="Gcn1_N"/>
</dbReference>
<dbReference type="PANTHER" id="PTHR23346:SF7">
    <property type="entry name" value="STALLED RIBOSOME SENSOR GCN1"/>
    <property type="match status" value="1"/>
</dbReference>
<evidence type="ECO:0000256" key="2">
    <source>
        <dbReference type="ARBA" id="ARBA00022737"/>
    </source>
</evidence>
<dbReference type="Pfam" id="PF24916">
    <property type="entry name" value="HEAT_GCN1_fung"/>
    <property type="match status" value="1"/>
</dbReference>
<dbReference type="SMART" id="SM01349">
    <property type="entry name" value="TOG"/>
    <property type="match status" value="1"/>
</dbReference>
<dbReference type="PROSITE" id="PS50077">
    <property type="entry name" value="HEAT_REPEAT"/>
    <property type="match status" value="3"/>
</dbReference>
<dbReference type="EMBL" id="LSSM01001725">
    <property type="protein sequence ID" value="OMJ24952.1"/>
    <property type="molecule type" value="Genomic_DNA"/>
</dbReference>
<dbReference type="GO" id="GO:0034198">
    <property type="term" value="P:cellular response to amino acid starvation"/>
    <property type="evidence" value="ECO:0007669"/>
    <property type="project" value="TreeGrafter"/>
</dbReference>
<keyword evidence="2" id="KW-0677">Repeat</keyword>
<dbReference type="GO" id="GO:0005829">
    <property type="term" value="C:cytosol"/>
    <property type="evidence" value="ECO:0007669"/>
    <property type="project" value="TreeGrafter"/>
</dbReference>
<feature type="compositionally biased region" description="Acidic residues" evidence="4">
    <location>
        <begin position="1888"/>
        <end position="1903"/>
    </location>
</feature>
<dbReference type="GO" id="GO:0006417">
    <property type="term" value="P:regulation of translation"/>
    <property type="evidence" value="ECO:0007669"/>
    <property type="project" value="TreeGrafter"/>
</dbReference>
<evidence type="ECO:0000256" key="3">
    <source>
        <dbReference type="PROSITE-ProRule" id="PRU00103"/>
    </source>
</evidence>
<feature type="region of interest" description="Disordered" evidence="4">
    <location>
        <begin position="1883"/>
        <end position="1916"/>
    </location>
</feature>
<evidence type="ECO:0000256" key="1">
    <source>
        <dbReference type="ARBA" id="ARBA00007366"/>
    </source>
</evidence>
<name>A0A1R1YDG4_9FUNG</name>
<feature type="repeat" description="HEAT" evidence="3">
    <location>
        <begin position="1692"/>
        <end position="1729"/>
    </location>
</feature>
<dbReference type="InterPro" id="IPR056809">
    <property type="entry name" value="HEAT_GCN1_fung"/>
</dbReference>
<dbReference type="PANTHER" id="PTHR23346">
    <property type="entry name" value="TRANSLATIONAL ACTIVATOR GCN1-RELATED"/>
    <property type="match status" value="1"/>
</dbReference>
<dbReference type="OrthoDB" id="5148094at2759"/>
<dbReference type="InterPro" id="IPR034085">
    <property type="entry name" value="TOG"/>
</dbReference>
<comment type="similarity">
    <text evidence="1">Belongs to the GCN1 family.</text>
</comment>
<evidence type="ECO:0000313" key="6">
    <source>
        <dbReference type="EMBL" id="OMJ24952.1"/>
    </source>
</evidence>
<dbReference type="Pfam" id="PF24984">
    <property type="entry name" value="HEAT_EF3_GNC1"/>
    <property type="match status" value="1"/>
</dbReference>
<dbReference type="InterPro" id="IPR021133">
    <property type="entry name" value="HEAT_type_2"/>
</dbReference>
<evidence type="ECO:0000256" key="4">
    <source>
        <dbReference type="SAM" id="MobiDB-lite"/>
    </source>
</evidence>
<dbReference type="InterPro" id="IPR011989">
    <property type="entry name" value="ARM-like"/>
</dbReference>
<dbReference type="Gene3D" id="1.25.10.10">
    <property type="entry name" value="Leucine-rich Repeat Variant"/>
    <property type="match status" value="5"/>
</dbReference>
<dbReference type="InterPro" id="IPR057546">
    <property type="entry name" value="HEAT_GCN1"/>
</dbReference>
<dbReference type="InterPro" id="IPR056810">
    <property type="entry name" value="GNC1-like_N"/>
</dbReference>
<dbReference type="Proteomes" id="UP000187429">
    <property type="component" value="Unassembled WGS sequence"/>
</dbReference>
<evidence type="ECO:0000313" key="7">
    <source>
        <dbReference type="Proteomes" id="UP000187429"/>
    </source>
</evidence>
<organism evidence="6 7">
    <name type="scientific">Smittium culicis</name>
    <dbReference type="NCBI Taxonomy" id="133412"/>
    <lineage>
        <taxon>Eukaryota</taxon>
        <taxon>Fungi</taxon>
        <taxon>Fungi incertae sedis</taxon>
        <taxon>Zoopagomycota</taxon>
        <taxon>Kickxellomycotina</taxon>
        <taxon>Harpellomycetes</taxon>
        <taxon>Harpellales</taxon>
        <taxon>Legeriomycetaceae</taxon>
        <taxon>Smittium</taxon>
    </lineage>
</organism>
<feature type="repeat" description="HEAT" evidence="3">
    <location>
        <begin position="2064"/>
        <end position="2101"/>
    </location>
</feature>
<dbReference type="Pfam" id="PF24993">
    <property type="entry name" value="GNC1_N"/>
    <property type="match status" value="1"/>
</dbReference>
<dbReference type="Pfam" id="PF24987">
    <property type="entry name" value="HEAT_EF3_N"/>
    <property type="match status" value="1"/>
</dbReference>
<dbReference type="Pfam" id="PF23271">
    <property type="entry name" value="HEAT_GCN1"/>
    <property type="match status" value="1"/>
</dbReference>
<accession>A0A1R1YDG4</accession>
<reference evidence="7" key="1">
    <citation type="submission" date="2017-01" db="EMBL/GenBank/DDBJ databases">
        <authorList>
            <person name="Wang Y."/>
            <person name="White M."/>
            <person name="Kvist S."/>
            <person name="Moncalvo J.-M."/>
        </authorList>
    </citation>
    <scope>NUCLEOTIDE SEQUENCE [LARGE SCALE GENOMIC DNA]</scope>
    <source>
        <strain evidence="7">ID-206-W2</strain>
    </source>
</reference>
<comment type="caution">
    <text evidence="6">The sequence shown here is derived from an EMBL/GenBank/DDBJ whole genome shotgun (WGS) entry which is preliminary data.</text>
</comment>
<feature type="repeat" description="HEAT" evidence="3">
    <location>
        <begin position="1494"/>
        <end position="1530"/>
    </location>
</feature>
<dbReference type="Pfam" id="PF12074">
    <property type="entry name" value="Gcn1_N"/>
    <property type="match status" value="1"/>
</dbReference>
<gene>
    <name evidence="6" type="ORF">AYI69_g4456</name>
</gene>
<sequence>MSDFNNEELSLLPWPEYLQKAVIPAVNSKRLPHRIQFFSIDFISKLESNPVLESLRVIGNSNPSSLFESISSILGEEIEKFHPKSTQTLESVPGARSYRFSLLIWINLALDFLFKSSENDPKKFSKTALNLIDYQARLLWGLGLTLEPKSSNSKTKTIFFSALADTRRVIRKNSAVIPFYLTTLTSSTFSKNVYSNVLLGNVISTSLRLKKTDFGVSCIEQNLEKIISFIDENLFSLKVNHSYFSIASFDDFIKNYVDVNTFSTRFQPTINKMLLRQPENVITSLVLFFKYASFDSAELLATHYSEKLANLILKSTSSHVLEKCVSLFNILAEKCIDSTNTIASANAIFSVLSKNKTASFDSKSVLLNLLKAFTKSSLDNSDSSEAICRLILEHCPKETQEQTISAYLDTLGYHFKVILSASLSGKNYSDIINKVISASSEGVKLSGRMTGVRKSWIVSVISFSVWGFTSSDLKSQTFSDLSKLSLELFPIIEKVQNNLLGSGYEPIEAFACLSTLASFFQFLPKDKQNYLINQIFSSTSKQSFLYALRFYNKIVSTDEVFWLSNSILSSFSIVQNLIISESADHSNVGHNCDTFKPLLWVFVNQKNIESQKIIFKSLQEMTNISTSPFIEFIHSDLISIMDDHFSNSCTNPDLLISPYEWYNLLVSTLPIPTEGVQPISTSTYLLSIILPAHHPVITLKSFDKYTFASLVQRCKIDVKALLSQNLESLNSLILSTFADLGINHPKSMASKELVKTVSLVLEDSFIISSFETSSKLLALSDVESITADDKIIWATPSTELAFDPLLAKISSSNKSGGKDKWENDIRNDVNRKRLESRRLTKDEQAQVDQQKTIEEGVRARITRSMNCLLGALAILSSCVDGNIEASRKNSTGILDVILNKVLSLRNASWLLGTSVGNALISIFKITSGVNSSLHSSLAIATLRSHGFDDSCPKAWLQEPIEDLISRILFKIRLAVDSDFDAADFASVFPILSATIRAGGYGIKSDAPTRIDENDEYSVLDQPTEQLLMASEIILLSSNKAASPAFPRADFFKSTLFIMSNYNDLFSKARDAMSEASNALENIDGLVLERRVVLKGLLEKDSLIRYSCLESLVNFSFDDLTGDLDRDLVDDLTILWITIFDNDDTNSELARKLWDEYGLSPSFDIVKHIVSPNSDFLSHPIQPVRENSSKAIYFCISELNSLQSDDEESENNLILNSQCQKIVDYSCDELMNRYREWYISLDPEYDQYGIVIPGTANKSDPFESRVSVAWSLKWLSPLMYSGTLAETVISFLLTSEALGDRNDEVREAMLEAGVELISNHGHKNLEELSNLFESWLANPKYTSESHDRMRESVIVLLGTLAGHLDSGDPRIPGVLKNLAASLHTPSESVQSAVSICLATLSKKLDEAEIEKLINHLLIELFNDKKYAVRRGAAFGLSGVVKGVGLSSLRKYNIIDKIKKSASDKKNANSRQGSLFLLETLSSTLGRIFEPYMIQVLPIMLSLFGDTNSDVRDAASDASKAIMSKLSGYGVKLVLPSLLSGLQNSQWRTKKGSIEMLGSMAFCAPKQLSAALPSIIPRLVLTLSDSHINVSEAAHTALKSFGGVITNPEIIILVPALLSALIDPIKNTNAALIQLLETPFVHYIDAPSLAIIAPVLERGMKERKTTTKRHAAQVFGSMALLSEPSDLVMYIPKMLPLLKSILSDPLPETRGTSAKALGQLVSRLGEDRFDSIVEELLETIKENPVAIDRAGAAQALSEVLHGIGIEKLDSLMPRILQGCNSESAKVRDGFMLLILYLPSTFNDDFIVYLSKVISPVLKSLADENETTRNTALRVSQTLVAFYYSSASDRLVDEFLVGLRDENWRIRRASVELIGDLLLRIAGKSSKAQDSEEQEDSDSDDEDDEDGTSKNNKNKEDDFENEISIESIRQTLGETLGEEKRDYIIAALYISRNDVVNSVRQASMIVWKTLTSNTPRTVRECLEPLVSLVLEGLSSNAEEQRSTSAQTLGDMVRKLGNTVIKRVIPILESTLLKDDISEGSRQGVFIGLSEILACSSSTHVEEYGNAITPLVRIGLCDSDPVVRESAANAFDSLQNVLGSRVLDNVLPYLLNALSSENADALTRNSSNVSADSALKGLQELMSIRSNLLLPTLIPTLTVEPISEFHAHALDSLIKIAGVSSPALARRLSTILTGLFSSIYMHQQLGDVQSQTACRKAIGSIVSMSHKDENAIEIVMGLLFDAVRGSEVLNDSKSRDTESRRSRRIEGCFAVSSIYQAAGPSSTLTSGNGVGRFTGEWISILVSLLSINDKEVIESAQSALSSVCKSIQKPEITKFIGIASKAVLSASKNSSGNGKIPGFCVPKGISSLLALYTHGLLEGTGEVKKSSVAAISNLVEFTEQDYLKPSITGITGPLIRIVGDRIPSDVRSVVIQALGQLLGLLPQYLKPFLPQLQRTFVKYLSDSDSYIRTQSQNALTILIPLQPRLDPLVAELTSGIKALYLSILSPNSNANESHFDSCSCMIKALISALKSDSVKTLSESSFKSIEACLISSDALSIHNRQIQSALAEALPTFLKLASMVTSSAGIEAVIRTAIAKPGESSDVVEGKMRVIISLLQGTPEVILGPESPVGSENLVKSITVALGSNDLQTVLLGIRASSLAFQNRLFYPESDNSSKNDESKPETLAEQLLLKLVEFVDPESSNTSFIDNDIKQTVFITLKNLFKSRLSFCENYTYKYIYRFSIAKSAFSYVRTRVFPLKLAAERCIIYVLDLANAEDKSSIDSEPTVNTKILLEYIDYVGGAESEQGKSSNDYYRRVLSKLALKTFDENYASENEGSLE</sequence>
<protein>
    <submittedName>
        <fullName evidence="6">Translational activator GCN1</fullName>
    </submittedName>
</protein>
<evidence type="ECO:0000259" key="5">
    <source>
        <dbReference type="SMART" id="SM01349"/>
    </source>
</evidence>
<keyword evidence="7" id="KW-1185">Reference proteome</keyword>